<feature type="domain" description="EGF-like" evidence="7">
    <location>
        <begin position="541"/>
        <end position="577"/>
    </location>
</feature>
<dbReference type="InterPro" id="IPR000742">
    <property type="entry name" value="EGF"/>
</dbReference>
<evidence type="ECO:0000256" key="2">
    <source>
        <dbReference type="ARBA" id="ARBA00022734"/>
    </source>
</evidence>
<keyword evidence="9" id="KW-1185">Reference proteome</keyword>
<accession>A0AAU9WQ72</accession>
<feature type="domain" description="EGF-like" evidence="7">
    <location>
        <begin position="137"/>
        <end position="173"/>
    </location>
</feature>
<dbReference type="PANTHER" id="PTHR16146:SF42">
    <property type="entry name" value="APPLE DOMAIN-CONTAINING PROTEIN"/>
    <property type="match status" value="1"/>
</dbReference>
<keyword evidence="2" id="KW-0430">Lectin</keyword>
<sequence length="797" mass="90914">MTATELVLISLLFFLEVKGDCPSETCQKISLNVHQDSEQDTEFAGHVFHNSITLNPVQCYMWCIRDCRCLSINYKENPQNDTKYCELNEGNHFISKSSLVKSSGSRYFALRKERSKVKTQSIISSCAYDVTCINGCCRNNPCLNGGTCTEICEPTSVRYNCSCPVPFAGKHCEIRQKRSCQDYKAAGSIASGLYTVSDDNNQTFQVFCDFDSEPGLAWNLIESFSLSNKHRFQKKIVFYDNYTAISGDAPNWQAYLIERPYLLWLRNRSTQWRATCRYNTDGTVYTDYLRASLEDFDIVRDVPTKIQTCRPYEYVNIRGNECLNCTTATWYKKGSYPFHIDSSCTSCGCDFDGIKTDVAISSEDNFGYYSSTNPKFRCTSNPADTTQFWIGGKYFNAVQMYSTDMTAAELVLISLLYLLEVKGGCPSETCQKISLNVHQDSEQDREFVGHVFHNSITLNPVQCYMWCIRDCRCLSINYKENPQNDTKYCELNEGNHFIIKSSLVKSSGSRYFALRKEYSKVKTQSIISSCAYDVTCTNGCCRNNPCLNGGTCTEICEPTSVRYNCSCPAPFVGKHCEIQQKRSCQDYEAAGSTASGLYTINNDNNQTFQVFCDFDSEPGLAWNLIESFSLSNKHRFQQNIVFYDEYQAISGDNPNWQAYLIERPYLLWLRDHSTHWRATCRYDTDGTVYTDYLRASLEDFDIIRDVPTKIQTCRPYEYVNIRGNECVDCTTATWYKKGILPFHIDSSCTSCGCDFDGIKTDVAIPSEDNFGYYFSTNPRFRCTSNPADTTQFWIGGR</sequence>
<comment type="caution">
    <text evidence="8">The sequence shown here is derived from an EMBL/GenBank/DDBJ whole genome shotgun (WGS) entry which is preliminary data.</text>
</comment>
<dbReference type="GO" id="GO:0005615">
    <property type="term" value="C:extracellular space"/>
    <property type="evidence" value="ECO:0007669"/>
    <property type="project" value="TreeGrafter"/>
</dbReference>
<dbReference type="InterPro" id="IPR014716">
    <property type="entry name" value="Fibrinogen_a/b/g_C_1"/>
</dbReference>
<dbReference type="SMART" id="SM00181">
    <property type="entry name" value="EGF"/>
    <property type="match status" value="2"/>
</dbReference>
<dbReference type="PROSITE" id="PS01186">
    <property type="entry name" value="EGF_2"/>
    <property type="match status" value="2"/>
</dbReference>
<keyword evidence="5" id="KW-0245">EGF-like domain</keyword>
<dbReference type="SUPFAM" id="SSF56496">
    <property type="entry name" value="Fibrinogen C-terminal domain-like"/>
    <property type="match status" value="2"/>
</dbReference>
<feature type="disulfide bond" evidence="5">
    <location>
        <begin position="567"/>
        <end position="576"/>
    </location>
</feature>
<organism evidence="8 9">
    <name type="scientific">Pocillopora meandrina</name>
    <dbReference type="NCBI Taxonomy" id="46732"/>
    <lineage>
        <taxon>Eukaryota</taxon>
        <taxon>Metazoa</taxon>
        <taxon>Cnidaria</taxon>
        <taxon>Anthozoa</taxon>
        <taxon>Hexacorallia</taxon>
        <taxon>Scleractinia</taxon>
        <taxon>Astrocoeniina</taxon>
        <taxon>Pocilloporidae</taxon>
        <taxon>Pocillopora</taxon>
    </lineage>
</organism>
<evidence type="ECO:0000256" key="3">
    <source>
        <dbReference type="ARBA" id="ARBA00022837"/>
    </source>
</evidence>
<dbReference type="AlphaFoldDB" id="A0AAU9WQ72"/>
<proteinExistence type="predicted"/>
<dbReference type="InterPro" id="IPR002181">
    <property type="entry name" value="Fibrinogen_a/b/g_C_dom"/>
</dbReference>
<keyword evidence="1" id="KW-0479">Metal-binding</keyword>
<dbReference type="Pfam" id="PF00008">
    <property type="entry name" value="EGF"/>
    <property type="match status" value="2"/>
</dbReference>
<dbReference type="InterPro" id="IPR036056">
    <property type="entry name" value="Fibrinogen-like_C"/>
</dbReference>
<dbReference type="PROSITE" id="PS50026">
    <property type="entry name" value="EGF_3"/>
    <property type="match status" value="2"/>
</dbReference>
<dbReference type="GO" id="GO:0070492">
    <property type="term" value="F:oligosaccharide binding"/>
    <property type="evidence" value="ECO:0007669"/>
    <property type="project" value="TreeGrafter"/>
</dbReference>
<dbReference type="Gene3D" id="3.90.215.10">
    <property type="entry name" value="Gamma Fibrinogen, chain A, domain 1"/>
    <property type="match status" value="2"/>
</dbReference>
<protein>
    <recommendedName>
        <fullName evidence="7">EGF-like domain-containing protein</fullName>
    </recommendedName>
</protein>
<dbReference type="Pfam" id="PF00147">
    <property type="entry name" value="Fibrinogen_C"/>
    <property type="match status" value="1"/>
</dbReference>
<evidence type="ECO:0000256" key="5">
    <source>
        <dbReference type="PROSITE-ProRule" id="PRU00076"/>
    </source>
</evidence>
<keyword evidence="3" id="KW-0106">Calcium</keyword>
<feature type="signal peptide" evidence="6">
    <location>
        <begin position="1"/>
        <end position="19"/>
    </location>
</feature>
<evidence type="ECO:0000256" key="4">
    <source>
        <dbReference type="ARBA" id="ARBA00023157"/>
    </source>
</evidence>
<dbReference type="CDD" id="cd00054">
    <property type="entry name" value="EGF_CA"/>
    <property type="match status" value="2"/>
</dbReference>
<dbReference type="GO" id="GO:0046872">
    <property type="term" value="F:metal ion binding"/>
    <property type="evidence" value="ECO:0007669"/>
    <property type="project" value="UniProtKB-KW"/>
</dbReference>
<dbReference type="Gene3D" id="2.10.25.10">
    <property type="entry name" value="Laminin"/>
    <property type="match status" value="2"/>
</dbReference>
<comment type="caution">
    <text evidence="5">Lacks conserved residue(s) required for the propagation of feature annotation.</text>
</comment>
<keyword evidence="6" id="KW-0732">Signal</keyword>
<dbReference type="EMBL" id="CALNXJ010000018">
    <property type="protein sequence ID" value="CAH3121713.1"/>
    <property type="molecule type" value="Genomic_DNA"/>
</dbReference>
<evidence type="ECO:0000259" key="7">
    <source>
        <dbReference type="PROSITE" id="PS50026"/>
    </source>
</evidence>
<name>A0AAU9WQ72_9CNID</name>
<gene>
    <name evidence="8" type="ORF">PMEA_00008777</name>
</gene>
<keyword evidence="4 5" id="KW-1015">Disulfide bond</keyword>
<feature type="chain" id="PRO_5043505108" description="EGF-like domain-containing protein" evidence="6">
    <location>
        <begin position="20"/>
        <end position="797"/>
    </location>
</feature>
<feature type="disulfide bond" evidence="5">
    <location>
        <begin position="163"/>
        <end position="172"/>
    </location>
</feature>
<dbReference type="SUPFAM" id="SSF57196">
    <property type="entry name" value="EGF/Laminin"/>
    <property type="match status" value="2"/>
</dbReference>
<evidence type="ECO:0000313" key="9">
    <source>
        <dbReference type="Proteomes" id="UP001159428"/>
    </source>
</evidence>
<dbReference type="PROSITE" id="PS00022">
    <property type="entry name" value="EGF_1"/>
    <property type="match status" value="2"/>
</dbReference>
<reference evidence="8 9" key="1">
    <citation type="submission" date="2022-05" db="EMBL/GenBank/DDBJ databases">
        <authorList>
            <consortium name="Genoscope - CEA"/>
            <person name="William W."/>
        </authorList>
    </citation>
    <scope>NUCLEOTIDE SEQUENCE [LARGE SCALE GENOMIC DNA]</scope>
</reference>
<dbReference type="PANTHER" id="PTHR16146">
    <property type="entry name" value="INTELECTIN"/>
    <property type="match status" value="1"/>
</dbReference>
<evidence type="ECO:0000256" key="1">
    <source>
        <dbReference type="ARBA" id="ARBA00022723"/>
    </source>
</evidence>
<evidence type="ECO:0000313" key="8">
    <source>
        <dbReference type="EMBL" id="CAH3121713.1"/>
    </source>
</evidence>
<dbReference type="Proteomes" id="UP001159428">
    <property type="component" value="Unassembled WGS sequence"/>
</dbReference>
<evidence type="ECO:0000256" key="6">
    <source>
        <dbReference type="SAM" id="SignalP"/>
    </source>
</evidence>